<dbReference type="EMBL" id="BAAAPN010000029">
    <property type="protein sequence ID" value="GAA1753315.1"/>
    <property type="molecule type" value="Genomic_DNA"/>
</dbReference>
<accession>A0ABN2KDE1</accession>
<dbReference type="RefSeq" id="WP_344063401.1">
    <property type="nucleotide sequence ID" value="NZ_BAAAPN010000029.1"/>
</dbReference>
<feature type="transmembrane region" description="Helical" evidence="2">
    <location>
        <begin position="558"/>
        <end position="577"/>
    </location>
</feature>
<feature type="transmembrane region" description="Helical" evidence="2">
    <location>
        <begin position="529"/>
        <end position="552"/>
    </location>
</feature>
<reference evidence="3 4" key="1">
    <citation type="journal article" date="2019" name="Int. J. Syst. Evol. Microbiol.">
        <title>The Global Catalogue of Microorganisms (GCM) 10K type strain sequencing project: providing services to taxonomists for standard genome sequencing and annotation.</title>
        <authorList>
            <consortium name="The Broad Institute Genomics Platform"/>
            <consortium name="The Broad Institute Genome Sequencing Center for Infectious Disease"/>
            <person name="Wu L."/>
            <person name="Ma J."/>
        </authorList>
    </citation>
    <scope>NUCLEOTIDE SEQUENCE [LARGE SCALE GENOMIC DNA]</scope>
    <source>
        <strain evidence="3 4">JCM 15591</strain>
    </source>
</reference>
<proteinExistence type="predicted"/>
<sequence length="889" mass="95217">MNDLTIIVTEDPVLAAIPAALRDWSAAGLIRPFVWMPPPGAGLRGAEARLVEAGEVTVWSPGDLLARRSPHHVRVVALTSDLATGVASTRAAEGVLAGVSAAGGEIRTTKLHLVLTRLGVRVGELTGIEGWHNLLISPDDAAGPTRPHNTLEGAASGEDLARYALPAVAVLGALFDSQDAGPLDQQAPPPGRQFRVLRAFARHLDGTDVHEALQRQALGLADGYPLVLEGGTTPATYIENIDHANQQMSDAVWARHQDVYLSARRRPEKAPVEDLGFFKAFRMLWSFLWAALKNAPAAWADKVIYTAKYRFASAATGAIFGQNSAFAVVVGGVRGGPGSSWENQIQALANIENSLPQAEGHQVHARLDGLWMDVVAGGLTLLDGQARGGLEAPRIGMETGVLRFGRMLAPSRASDSFTEIPGAVRAAVPNDSLAPYDTMSVNRFGRAVSAIAADPLAGAEATSTLESFSGWWQRMRTTYTAKVAQRLSSEFEARLAEIAEYTKILEAAAATSGLPEEIRRQQVRLAKRLRWLLIGLVLLVAATVTLGVLALIGWVVVAIAVTVWILCWLLGSVLTFMRAQAKLFQLKNARAEALSKAAAAEFNLAAAIRDARRCGDAYRLLQHWAEVLALFAGDPLGRGGTQAVESRTPGTDHPLAIQFGKALVNDAAIARTAVELRRQVFPVGWLDPVWDTYLRSSGNLIGTRGSVLLDDPRLLYKQRAVQEDVLLPMWVDALGAQGVPGRAGDQLWQQIVSLLHGPGRERLDQLLATVRVETGASTSLGEFLGGLTARVTTPTMFPSQLFSASGVTGGMPTPLAPWLQERVDGLSRTVVLVQFSDAMAPEFLRSDMPILPDPVPPPIPLPDDEFSRSAVPPRASAPPVRPALGNSTF</sequence>
<evidence type="ECO:0000256" key="1">
    <source>
        <dbReference type="SAM" id="MobiDB-lite"/>
    </source>
</evidence>
<keyword evidence="4" id="KW-1185">Reference proteome</keyword>
<evidence type="ECO:0000256" key="2">
    <source>
        <dbReference type="SAM" id="Phobius"/>
    </source>
</evidence>
<dbReference type="Proteomes" id="UP001501475">
    <property type="component" value="Unassembled WGS sequence"/>
</dbReference>
<comment type="caution">
    <text evidence="3">The sequence shown here is derived from an EMBL/GenBank/DDBJ whole genome shotgun (WGS) entry which is preliminary data.</text>
</comment>
<name>A0ABN2KDE1_9MICO</name>
<keyword evidence="2" id="KW-0812">Transmembrane</keyword>
<organism evidence="3 4">
    <name type="scientific">Nostocoides vanveenii</name>
    <dbReference type="NCBI Taxonomy" id="330835"/>
    <lineage>
        <taxon>Bacteria</taxon>
        <taxon>Bacillati</taxon>
        <taxon>Actinomycetota</taxon>
        <taxon>Actinomycetes</taxon>
        <taxon>Micrococcales</taxon>
        <taxon>Intrasporangiaceae</taxon>
        <taxon>Nostocoides</taxon>
    </lineage>
</organism>
<protein>
    <submittedName>
        <fullName evidence="3">Uncharacterized protein</fullName>
    </submittedName>
</protein>
<gene>
    <name evidence="3" type="ORF">GCM10009810_11560</name>
</gene>
<evidence type="ECO:0000313" key="4">
    <source>
        <dbReference type="Proteomes" id="UP001501475"/>
    </source>
</evidence>
<evidence type="ECO:0000313" key="3">
    <source>
        <dbReference type="EMBL" id="GAA1753315.1"/>
    </source>
</evidence>
<keyword evidence="2" id="KW-1133">Transmembrane helix</keyword>
<feature type="region of interest" description="Disordered" evidence="1">
    <location>
        <begin position="854"/>
        <end position="889"/>
    </location>
</feature>
<keyword evidence="2" id="KW-0472">Membrane</keyword>